<dbReference type="Proteomes" id="UP001274896">
    <property type="component" value="Unassembled WGS sequence"/>
</dbReference>
<gene>
    <name evidence="1" type="ORF">QTP70_009843</name>
</gene>
<organism evidence="1 2">
    <name type="scientific">Hemibagrus guttatus</name>
    <dbReference type="NCBI Taxonomy" id="175788"/>
    <lineage>
        <taxon>Eukaryota</taxon>
        <taxon>Metazoa</taxon>
        <taxon>Chordata</taxon>
        <taxon>Craniata</taxon>
        <taxon>Vertebrata</taxon>
        <taxon>Euteleostomi</taxon>
        <taxon>Actinopterygii</taxon>
        <taxon>Neopterygii</taxon>
        <taxon>Teleostei</taxon>
        <taxon>Ostariophysi</taxon>
        <taxon>Siluriformes</taxon>
        <taxon>Bagridae</taxon>
        <taxon>Hemibagrus</taxon>
    </lineage>
</organism>
<reference evidence="1" key="1">
    <citation type="submission" date="2023-06" db="EMBL/GenBank/DDBJ databases">
        <title>Male Hemibagrus guttatus genome.</title>
        <authorList>
            <person name="Bian C."/>
        </authorList>
    </citation>
    <scope>NUCLEOTIDE SEQUENCE</scope>
    <source>
        <strain evidence="1">Male_cb2023</strain>
        <tissue evidence="1">Muscle</tissue>
    </source>
</reference>
<evidence type="ECO:0000313" key="1">
    <source>
        <dbReference type="EMBL" id="KAK3512421.1"/>
    </source>
</evidence>
<name>A0AAE0Q2A2_9TELE</name>
<evidence type="ECO:0000313" key="2">
    <source>
        <dbReference type="Proteomes" id="UP001274896"/>
    </source>
</evidence>
<dbReference type="AlphaFoldDB" id="A0AAE0Q2A2"/>
<proteinExistence type="predicted"/>
<keyword evidence="2" id="KW-1185">Reference proteome</keyword>
<comment type="caution">
    <text evidence="1">The sequence shown here is derived from an EMBL/GenBank/DDBJ whole genome shotgun (WGS) entry which is preliminary data.</text>
</comment>
<accession>A0AAE0Q2A2</accession>
<sequence length="133" mass="14040">MLTNFLLLNSDKTEVPLGPHAARTFCINPRDPNFQSSPSGMKHDLHDFMGSYTPPGVDNLEGRKLILADVLGYPYHSLQISLVEGGVVPIPGSQSGCSLQNSKMALELGAGFQLCGSEVTGGVADNSDHLASA</sequence>
<protein>
    <submittedName>
        <fullName evidence="1">Uncharacterized protein</fullName>
    </submittedName>
</protein>
<dbReference type="EMBL" id="JAUCMX010000023">
    <property type="protein sequence ID" value="KAK3512421.1"/>
    <property type="molecule type" value="Genomic_DNA"/>
</dbReference>